<accession>A0A8T0HA21</accession>
<dbReference type="OrthoDB" id="511222at2759"/>
<name>A0A8T0HA21_CERPU</name>
<organism evidence="2 3">
    <name type="scientific">Ceratodon purpureus</name>
    <name type="common">Fire moss</name>
    <name type="synonym">Dicranum purpureum</name>
    <dbReference type="NCBI Taxonomy" id="3225"/>
    <lineage>
        <taxon>Eukaryota</taxon>
        <taxon>Viridiplantae</taxon>
        <taxon>Streptophyta</taxon>
        <taxon>Embryophyta</taxon>
        <taxon>Bryophyta</taxon>
        <taxon>Bryophytina</taxon>
        <taxon>Bryopsida</taxon>
        <taxon>Dicranidae</taxon>
        <taxon>Pseudoditrichales</taxon>
        <taxon>Ditrichaceae</taxon>
        <taxon>Ceratodon</taxon>
    </lineage>
</organism>
<feature type="region of interest" description="Disordered" evidence="1">
    <location>
        <begin position="77"/>
        <end position="98"/>
    </location>
</feature>
<proteinExistence type="predicted"/>
<evidence type="ECO:0000256" key="1">
    <source>
        <dbReference type="SAM" id="MobiDB-lite"/>
    </source>
</evidence>
<sequence length="98" mass="10691">MTQKSGLFKGQKKKAAVPSRHGKEIHIRKGRQFKAPVKKDKDLGDKEEVTKFINAANETKAATKAAKEGAQLRLVKAPEGVTKAGPSAKRPSRKLSKK</sequence>
<comment type="caution">
    <text evidence="2">The sequence shown here is derived from an EMBL/GenBank/DDBJ whole genome shotgun (WGS) entry which is preliminary data.</text>
</comment>
<protein>
    <submittedName>
        <fullName evidence="2">Uncharacterized protein</fullName>
    </submittedName>
</protein>
<evidence type="ECO:0000313" key="3">
    <source>
        <dbReference type="Proteomes" id="UP000822688"/>
    </source>
</evidence>
<dbReference type="PANTHER" id="PTHR36769:SF1">
    <property type="entry name" value="2,3-BISPHOSPHOGLYCERATE-DEPENDENT PHOSPHOGLYCERATE MUTASE"/>
    <property type="match status" value="1"/>
</dbReference>
<feature type="region of interest" description="Disordered" evidence="1">
    <location>
        <begin position="1"/>
        <end position="31"/>
    </location>
</feature>
<dbReference type="PANTHER" id="PTHR36769">
    <property type="entry name" value="2,3-BISPHOSPHOGLYCERATE-DEPENDENT PHOSPHOGLYCERATE MUTASE"/>
    <property type="match status" value="1"/>
</dbReference>
<dbReference type="EMBL" id="CM026428">
    <property type="protein sequence ID" value="KAG0567218.1"/>
    <property type="molecule type" value="Genomic_DNA"/>
</dbReference>
<gene>
    <name evidence="2" type="ORF">KC19_7G119400</name>
</gene>
<evidence type="ECO:0000313" key="2">
    <source>
        <dbReference type="EMBL" id="KAG0567218.1"/>
    </source>
</evidence>
<reference evidence="2" key="1">
    <citation type="submission" date="2020-06" db="EMBL/GenBank/DDBJ databases">
        <title>WGS assembly of Ceratodon purpureus strain R40.</title>
        <authorList>
            <person name="Carey S.B."/>
            <person name="Jenkins J."/>
            <person name="Shu S."/>
            <person name="Lovell J.T."/>
            <person name="Sreedasyam A."/>
            <person name="Maumus F."/>
            <person name="Tiley G.P."/>
            <person name="Fernandez-Pozo N."/>
            <person name="Barry K."/>
            <person name="Chen C."/>
            <person name="Wang M."/>
            <person name="Lipzen A."/>
            <person name="Daum C."/>
            <person name="Saski C.A."/>
            <person name="Payton A.C."/>
            <person name="Mcbreen J.C."/>
            <person name="Conrad R.E."/>
            <person name="Kollar L.M."/>
            <person name="Olsson S."/>
            <person name="Huttunen S."/>
            <person name="Landis J.B."/>
            <person name="Wickett N.J."/>
            <person name="Johnson M.G."/>
            <person name="Rensing S.A."/>
            <person name="Grimwood J."/>
            <person name="Schmutz J."/>
            <person name="Mcdaniel S.F."/>
        </authorList>
    </citation>
    <scope>NUCLEOTIDE SEQUENCE</scope>
    <source>
        <strain evidence="2">R40</strain>
    </source>
</reference>
<keyword evidence="3" id="KW-1185">Reference proteome</keyword>
<dbReference type="Proteomes" id="UP000822688">
    <property type="component" value="Chromosome 7"/>
</dbReference>
<dbReference type="AlphaFoldDB" id="A0A8T0HA21"/>